<dbReference type="PANTHER" id="PTHR36837">
    <property type="entry name" value="POLY(3-HYDROXYALKANOATE) POLYMERASE SUBUNIT PHAC"/>
    <property type="match status" value="1"/>
</dbReference>
<organism evidence="1 2">
    <name type="scientific">Methylocella silvestris</name>
    <dbReference type="NCBI Taxonomy" id="199596"/>
    <lineage>
        <taxon>Bacteria</taxon>
        <taxon>Pseudomonadati</taxon>
        <taxon>Pseudomonadota</taxon>
        <taxon>Alphaproteobacteria</taxon>
        <taxon>Hyphomicrobiales</taxon>
        <taxon>Beijerinckiaceae</taxon>
        <taxon>Methylocella</taxon>
    </lineage>
</organism>
<protein>
    <recommendedName>
        <fullName evidence="3">3-hydroxyalkanoate synthetase</fullName>
    </recommendedName>
</protein>
<dbReference type="AlphaFoldDB" id="A0A2J7TJ88"/>
<dbReference type="InterPro" id="IPR051321">
    <property type="entry name" value="PHA/PHB_synthase"/>
</dbReference>
<dbReference type="Proteomes" id="UP000236286">
    <property type="component" value="Unassembled WGS sequence"/>
</dbReference>
<dbReference type="Pfam" id="PF11339">
    <property type="entry name" value="DUF3141"/>
    <property type="match status" value="1"/>
</dbReference>
<dbReference type="PANTHER" id="PTHR36837:SF2">
    <property type="entry name" value="POLY(3-HYDROXYALKANOATE) POLYMERASE SUBUNIT PHAC"/>
    <property type="match status" value="1"/>
</dbReference>
<gene>
    <name evidence="1" type="ORF">CR492_07205</name>
</gene>
<dbReference type="InterPro" id="IPR029058">
    <property type="entry name" value="AB_hydrolase_fold"/>
</dbReference>
<comment type="caution">
    <text evidence="1">The sequence shown here is derived from an EMBL/GenBank/DDBJ whole genome shotgun (WGS) entry which is preliminary data.</text>
</comment>
<dbReference type="OrthoDB" id="7231451at2"/>
<accession>A0A2J7TJ88</accession>
<dbReference type="EMBL" id="PDZR01000005">
    <property type="protein sequence ID" value="PNG26797.1"/>
    <property type="molecule type" value="Genomic_DNA"/>
</dbReference>
<sequence>MDDTTKHAPAEIFSAFSQFWSSALPSAFLPPAGGAAEASRGGGKAGASVFGPAAEYWLDAWQRSILFLDVLRQRGDTYLERTEEIAPNVLSFKASLVMDGRKLPRPVNYGLVRITPPEGVATDPAKRPFIVFDPRAGHGPGIGGMKAESEIGQALAAGHPCYFVGFLPKPEPGQTIEDVCAAEASFIREVAALHPLAEGKPCLIGNCQAGWQIAMTAAVDPDPVGALILAGAPLSYWAGVHGKNPLRYLGGLLGGTWLTALAGHLGAGIFDGASLVENFERMSPANTYWKKPYNVYSKVDTEAGRFLDFETWWGNPVLLNAGEMQWIADNLFVGNRLTSGEIRTSNGVEVDLRNIRAPIIIFCSWGDDITPPQQALGWITDIYASDTELADGGQTIVYALHESIGHLGIFVSGKVATKEHDKFVNCMEAIELLPPGLFQAVITEVDKTVANRDLVEGRYLLRFEPRTLADIRALGGNDAEDDRRFETVARVSEVNKALYRRFLSPTLRALSNERTAEFLRKTERNRLQFSAFSSKNPFMQPIGALAETIRANRAPVSADNPFLAGERAFSEAVTNGLEAFGRARDALTENMFLTVYGAPLVQAMVGLDPGEIRPRQGIARDLAREAATARLRAELIEGLEHGDHLDAGLRALVYVYRGQSAIDERAFAALMQLRDSQQPQARPSMARLKEMLRRQALIVRMDEERAVAAIPKLLPASASDRATAVAAIRKIVLAEGDLSEETARRLARIEAIFGQSPEAIALAPQITTPRLAAQ</sequence>
<evidence type="ECO:0008006" key="3">
    <source>
        <dbReference type="Google" id="ProtNLM"/>
    </source>
</evidence>
<dbReference type="Gene3D" id="3.40.50.1820">
    <property type="entry name" value="alpha/beta hydrolase"/>
    <property type="match status" value="1"/>
</dbReference>
<reference evidence="1 2" key="1">
    <citation type="submission" date="2017-10" db="EMBL/GenBank/DDBJ databases">
        <title>Genome announcement of Methylocella silvestris TVC from permafrost.</title>
        <authorList>
            <person name="Wang J."/>
            <person name="Geng K."/>
            <person name="Ul-Haque F."/>
            <person name="Crombie A.T."/>
            <person name="Street L.E."/>
            <person name="Wookey P.A."/>
            <person name="Murrell J.C."/>
            <person name="Pratscher J."/>
        </authorList>
    </citation>
    <scope>NUCLEOTIDE SEQUENCE [LARGE SCALE GENOMIC DNA]</scope>
    <source>
        <strain evidence="1 2">TVC</strain>
    </source>
</reference>
<dbReference type="RefSeq" id="WP_102843092.1">
    <property type="nucleotide sequence ID" value="NZ_PDZR01000005.1"/>
</dbReference>
<dbReference type="InterPro" id="IPR024501">
    <property type="entry name" value="DUF3141"/>
</dbReference>
<dbReference type="SUPFAM" id="SSF53474">
    <property type="entry name" value="alpha/beta-Hydrolases"/>
    <property type="match status" value="1"/>
</dbReference>
<proteinExistence type="predicted"/>
<name>A0A2J7TJ88_METSI</name>
<evidence type="ECO:0000313" key="1">
    <source>
        <dbReference type="EMBL" id="PNG26797.1"/>
    </source>
</evidence>
<evidence type="ECO:0000313" key="2">
    <source>
        <dbReference type="Proteomes" id="UP000236286"/>
    </source>
</evidence>